<dbReference type="AlphaFoldDB" id="A0A0C9URA7"/>
<dbReference type="Proteomes" id="UP000054279">
    <property type="component" value="Unassembled WGS sequence"/>
</dbReference>
<evidence type="ECO:0000313" key="2">
    <source>
        <dbReference type="EMBL" id="KIJ31727.1"/>
    </source>
</evidence>
<feature type="region of interest" description="Disordered" evidence="1">
    <location>
        <begin position="1"/>
        <end position="53"/>
    </location>
</feature>
<sequence>MPSITHSQAQTAQTEGSQGSPQWECEEGSLPSDSNSSSEHEQDELSSTRMSPVVQDHLRGVQLEPKQSRNAKSPCWQAWQDQYLASEVLKHCPFLEPQNATQEAWDRLSDELHTDSKKVGHTSEIRRTGAACHAQFYKILDAHRKQETFSLQATGTNEQMDEHVQVLTDLLALVDEAESNHIERSRKAKKKTNIENTAALELRNAAMNHLVDSHQLTDITQLEGATVREKQGQRK</sequence>
<dbReference type="EMBL" id="KN837238">
    <property type="protein sequence ID" value="KIJ31727.1"/>
    <property type="molecule type" value="Genomic_DNA"/>
</dbReference>
<protein>
    <recommendedName>
        <fullName evidence="4">Myb-like domain-containing protein</fullName>
    </recommendedName>
</protein>
<evidence type="ECO:0000256" key="1">
    <source>
        <dbReference type="SAM" id="MobiDB-lite"/>
    </source>
</evidence>
<keyword evidence="3" id="KW-1185">Reference proteome</keyword>
<gene>
    <name evidence="2" type="ORF">M422DRAFT_266624</name>
</gene>
<accession>A0A0C9URA7</accession>
<name>A0A0C9URA7_SPHS4</name>
<feature type="compositionally biased region" description="Polar residues" evidence="1">
    <location>
        <begin position="1"/>
        <end position="21"/>
    </location>
</feature>
<proteinExistence type="predicted"/>
<dbReference type="OrthoDB" id="3265199at2759"/>
<reference evidence="2 3" key="1">
    <citation type="submission" date="2014-06" db="EMBL/GenBank/DDBJ databases">
        <title>Evolutionary Origins and Diversification of the Mycorrhizal Mutualists.</title>
        <authorList>
            <consortium name="DOE Joint Genome Institute"/>
            <consortium name="Mycorrhizal Genomics Consortium"/>
            <person name="Kohler A."/>
            <person name="Kuo A."/>
            <person name="Nagy L.G."/>
            <person name="Floudas D."/>
            <person name="Copeland A."/>
            <person name="Barry K.W."/>
            <person name="Cichocki N."/>
            <person name="Veneault-Fourrey C."/>
            <person name="LaButti K."/>
            <person name="Lindquist E.A."/>
            <person name="Lipzen A."/>
            <person name="Lundell T."/>
            <person name="Morin E."/>
            <person name="Murat C."/>
            <person name="Riley R."/>
            <person name="Ohm R."/>
            <person name="Sun H."/>
            <person name="Tunlid A."/>
            <person name="Henrissat B."/>
            <person name="Grigoriev I.V."/>
            <person name="Hibbett D.S."/>
            <person name="Martin F."/>
        </authorList>
    </citation>
    <scope>NUCLEOTIDE SEQUENCE [LARGE SCALE GENOMIC DNA]</scope>
    <source>
        <strain evidence="2 3">SS14</strain>
    </source>
</reference>
<dbReference type="HOGENOM" id="CLU_054814_0_0_1"/>
<organism evidence="2 3">
    <name type="scientific">Sphaerobolus stellatus (strain SS14)</name>
    <dbReference type="NCBI Taxonomy" id="990650"/>
    <lineage>
        <taxon>Eukaryota</taxon>
        <taxon>Fungi</taxon>
        <taxon>Dikarya</taxon>
        <taxon>Basidiomycota</taxon>
        <taxon>Agaricomycotina</taxon>
        <taxon>Agaricomycetes</taxon>
        <taxon>Phallomycetidae</taxon>
        <taxon>Geastrales</taxon>
        <taxon>Sphaerobolaceae</taxon>
        <taxon>Sphaerobolus</taxon>
    </lineage>
</organism>
<evidence type="ECO:0000313" key="3">
    <source>
        <dbReference type="Proteomes" id="UP000054279"/>
    </source>
</evidence>
<evidence type="ECO:0008006" key="4">
    <source>
        <dbReference type="Google" id="ProtNLM"/>
    </source>
</evidence>